<dbReference type="VEuPathDB" id="GiardiaDB:QR46_3437"/>
<keyword evidence="2 5" id="KW-0812">Transmembrane</keyword>
<evidence type="ECO:0000256" key="4">
    <source>
        <dbReference type="ARBA" id="ARBA00023136"/>
    </source>
</evidence>
<feature type="transmembrane region" description="Helical" evidence="5">
    <location>
        <begin position="176"/>
        <end position="195"/>
    </location>
</feature>
<dbReference type="AlphaFoldDB" id="A0A132NRD7"/>
<organism evidence="6 7">
    <name type="scientific">Giardia duodenalis assemblage B</name>
    <dbReference type="NCBI Taxonomy" id="1394984"/>
    <lineage>
        <taxon>Eukaryota</taxon>
        <taxon>Metamonada</taxon>
        <taxon>Diplomonadida</taxon>
        <taxon>Hexamitidae</taxon>
        <taxon>Giardiinae</taxon>
        <taxon>Giardia</taxon>
    </lineage>
</organism>
<proteinExistence type="predicted"/>
<dbReference type="Proteomes" id="UP000070089">
    <property type="component" value="Unassembled WGS sequence"/>
</dbReference>
<protein>
    <recommendedName>
        <fullName evidence="8">Rhomboid family protein</fullName>
    </recommendedName>
</protein>
<dbReference type="OrthoDB" id="10251378at2759"/>
<keyword evidence="3 5" id="KW-1133">Transmembrane helix</keyword>
<dbReference type="EMBL" id="JXTI01000109">
    <property type="protein sequence ID" value="KWX12597.1"/>
    <property type="molecule type" value="Genomic_DNA"/>
</dbReference>
<evidence type="ECO:0000256" key="1">
    <source>
        <dbReference type="ARBA" id="ARBA00004141"/>
    </source>
</evidence>
<keyword evidence="4 5" id="KW-0472">Membrane</keyword>
<dbReference type="InterPro" id="IPR035952">
    <property type="entry name" value="Rhomboid-like_sf"/>
</dbReference>
<evidence type="ECO:0000256" key="5">
    <source>
        <dbReference type="SAM" id="Phobius"/>
    </source>
</evidence>
<evidence type="ECO:0000313" key="7">
    <source>
        <dbReference type="Proteomes" id="UP000070089"/>
    </source>
</evidence>
<feature type="transmembrane region" description="Helical" evidence="5">
    <location>
        <begin position="90"/>
        <end position="115"/>
    </location>
</feature>
<feature type="transmembrane region" description="Helical" evidence="5">
    <location>
        <begin position="54"/>
        <end position="78"/>
    </location>
</feature>
<gene>
    <name evidence="6" type="ORF">QR46_3437</name>
</gene>
<feature type="transmembrane region" description="Helical" evidence="5">
    <location>
        <begin position="152"/>
        <end position="170"/>
    </location>
</feature>
<evidence type="ECO:0008006" key="8">
    <source>
        <dbReference type="Google" id="ProtNLM"/>
    </source>
</evidence>
<evidence type="ECO:0000256" key="3">
    <source>
        <dbReference type="ARBA" id="ARBA00022989"/>
    </source>
</evidence>
<dbReference type="Gene3D" id="1.20.1540.10">
    <property type="entry name" value="Rhomboid-like"/>
    <property type="match status" value="1"/>
</dbReference>
<evidence type="ECO:0000256" key="2">
    <source>
        <dbReference type="ARBA" id="ARBA00022692"/>
    </source>
</evidence>
<feature type="transmembrane region" description="Helical" evidence="5">
    <location>
        <begin position="21"/>
        <end position="42"/>
    </location>
</feature>
<dbReference type="SUPFAM" id="SSF144091">
    <property type="entry name" value="Rhomboid-like"/>
    <property type="match status" value="1"/>
</dbReference>
<dbReference type="GO" id="GO:0016020">
    <property type="term" value="C:membrane"/>
    <property type="evidence" value="ECO:0007669"/>
    <property type="project" value="UniProtKB-SubCell"/>
</dbReference>
<comment type="subcellular location">
    <subcellularLocation>
        <location evidence="1">Membrane</location>
        <topology evidence="1">Multi-pass membrane protein</topology>
    </subcellularLocation>
</comment>
<sequence>MSDKFFGGPFFYENSIISGTLLVTVLILGLIPVIFDVSSLFLLNPSMMLEQNQWWRLVTGLLVTTNPDILCLLVYLLYVGRAYEAVHGRWACVNLLLVAILVSCGVASALCFWSYYKSYYIPQYALGLGAAFGIASILTNRGKWQATVFPKLTIYNNTGTYIALVMALVNRCALESTLFTAGGILAGFLVAKKVPPFYICCRRSRREAGHAADAATHLLETATESMVQ</sequence>
<reference evidence="6 7" key="1">
    <citation type="journal article" date="2015" name="Mol. Biochem. Parasitol.">
        <title>Identification of polymorphic genes for use in assemblage B genotyping assays through comparative genomics of multiple assemblage B Giardia duodenalis isolates.</title>
        <authorList>
            <person name="Wielinga C."/>
            <person name="Thompson R.C."/>
            <person name="Monis P."/>
            <person name="Ryan U."/>
        </authorList>
    </citation>
    <scope>NUCLEOTIDE SEQUENCE [LARGE SCALE GENOMIC DNA]</scope>
    <source>
        <strain evidence="6 7">BAH15c1</strain>
    </source>
</reference>
<evidence type="ECO:0000313" key="6">
    <source>
        <dbReference type="EMBL" id="KWX12597.1"/>
    </source>
</evidence>
<feature type="transmembrane region" description="Helical" evidence="5">
    <location>
        <begin position="121"/>
        <end position="140"/>
    </location>
</feature>
<name>A0A132NRD7_GIAIN</name>
<comment type="caution">
    <text evidence="6">The sequence shown here is derived from an EMBL/GenBank/DDBJ whole genome shotgun (WGS) entry which is preliminary data.</text>
</comment>
<accession>A0A132NRD7</accession>